<reference evidence="2" key="1">
    <citation type="journal article" date="2019" name="Int. J. Syst. Evol. Microbiol.">
        <title>The Global Catalogue of Microorganisms (GCM) 10K type strain sequencing project: providing services to taxonomists for standard genome sequencing and annotation.</title>
        <authorList>
            <consortium name="The Broad Institute Genomics Platform"/>
            <consortium name="The Broad Institute Genome Sequencing Center for Infectious Disease"/>
            <person name="Wu L."/>
            <person name="Ma J."/>
        </authorList>
    </citation>
    <scope>NUCLEOTIDE SEQUENCE [LARGE SCALE GENOMIC DNA]</scope>
    <source>
        <strain evidence="2">CCUG 43117</strain>
    </source>
</reference>
<accession>A0ABW0NZ41</accession>
<dbReference type="EMBL" id="JBHSLU010000017">
    <property type="protein sequence ID" value="MFC5505480.1"/>
    <property type="molecule type" value="Genomic_DNA"/>
</dbReference>
<evidence type="ECO:0000313" key="1">
    <source>
        <dbReference type="EMBL" id="MFC5505480.1"/>
    </source>
</evidence>
<evidence type="ECO:0000313" key="2">
    <source>
        <dbReference type="Proteomes" id="UP001596060"/>
    </source>
</evidence>
<proteinExistence type="predicted"/>
<comment type="caution">
    <text evidence="1">The sequence shown here is derived from an EMBL/GenBank/DDBJ whole genome shotgun (WGS) entry which is preliminary data.</text>
</comment>
<sequence length="105" mass="11492">MDVSQIILTQIGGRRFTAMTGAKNFVGGENTLSFTIAASNEPKIKGCRIRLDADDTYTMVFLKKAKKDPVFKMSVGLDVAVERSGLHAEDLQRVFTSVTGLDTHL</sequence>
<keyword evidence="2" id="KW-1185">Reference proteome</keyword>
<dbReference type="Proteomes" id="UP001596060">
    <property type="component" value="Unassembled WGS sequence"/>
</dbReference>
<name>A0ABW0NZ41_9HYPH</name>
<organism evidence="1 2">
    <name type="scientific">Bosea massiliensis</name>
    <dbReference type="NCBI Taxonomy" id="151419"/>
    <lineage>
        <taxon>Bacteria</taxon>
        <taxon>Pseudomonadati</taxon>
        <taxon>Pseudomonadota</taxon>
        <taxon>Alphaproteobacteria</taxon>
        <taxon>Hyphomicrobiales</taxon>
        <taxon>Boseaceae</taxon>
        <taxon>Bosea</taxon>
    </lineage>
</organism>
<protein>
    <submittedName>
        <fullName evidence="1">Uncharacterized protein</fullName>
    </submittedName>
</protein>
<gene>
    <name evidence="1" type="ORF">ACFPN9_09445</name>
</gene>
<dbReference type="RefSeq" id="WP_377816643.1">
    <property type="nucleotide sequence ID" value="NZ_JBHSLU010000017.1"/>
</dbReference>